<dbReference type="InterPro" id="IPR025101">
    <property type="entry name" value="DUF4012"/>
</dbReference>
<comment type="caution">
    <text evidence="2">The sequence shown here is derived from an EMBL/GenBank/DDBJ whole genome shotgun (WGS) entry which is preliminary data.</text>
</comment>
<keyword evidence="1" id="KW-0812">Transmembrane</keyword>
<dbReference type="SUPFAM" id="SSF51735">
    <property type="entry name" value="NAD(P)-binding Rossmann-fold domains"/>
    <property type="match status" value="1"/>
</dbReference>
<feature type="transmembrane region" description="Helical" evidence="1">
    <location>
        <begin position="297"/>
        <end position="323"/>
    </location>
</feature>
<keyword evidence="1" id="KW-1133">Transmembrane helix</keyword>
<dbReference type="Pfam" id="PF13196">
    <property type="entry name" value="DUF4012"/>
    <property type="match status" value="1"/>
</dbReference>
<dbReference type="Proteomes" id="UP000034181">
    <property type="component" value="Unassembled WGS sequence"/>
</dbReference>
<evidence type="ECO:0000256" key="1">
    <source>
        <dbReference type="SAM" id="Phobius"/>
    </source>
</evidence>
<protein>
    <recommendedName>
        <fullName evidence="4">NAD-dependent epimerase/dehydratase domain-containing protein</fullName>
    </recommendedName>
</protein>
<gene>
    <name evidence="2" type="ORF">US96_C0021G0008</name>
</gene>
<organism evidence="2 3">
    <name type="scientific">Candidatus Woesebacteria bacterium GW2011_GWB1_38_5b</name>
    <dbReference type="NCBI Taxonomy" id="1618569"/>
    <lineage>
        <taxon>Bacteria</taxon>
        <taxon>Candidatus Woeseibacteriota</taxon>
    </lineage>
</organism>
<evidence type="ECO:0000313" key="2">
    <source>
        <dbReference type="EMBL" id="KKQ74941.1"/>
    </source>
</evidence>
<keyword evidence="1" id="KW-0472">Membrane</keyword>
<dbReference type="AlphaFoldDB" id="A0A0G0NCV0"/>
<dbReference type="InterPro" id="IPR036291">
    <property type="entry name" value="NAD(P)-bd_dom_sf"/>
</dbReference>
<evidence type="ECO:0000313" key="3">
    <source>
        <dbReference type="Proteomes" id="UP000034181"/>
    </source>
</evidence>
<reference evidence="2 3" key="1">
    <citation type="journal article" date="2015" name="Nature">
        <title>rRNA introns, odd ribosomes, and small enigmatic genomes across a large radiation of phyla.</title>
        <authorList>
            <person name="Brown C.T."/>
            <person name="Hug L.A."/>
            <person name="Thomas B.C."/>
            <person name="Sharon I."/>
            <person name="Castelle C.J."/>
            <person name="Singh A."/>
            <person name="Wilkins M.J."/>
            <person name="Williams K.H."/>
            <person name="Banfield J.F."/>
        </authorList>
    </citation>
    <scope>NUCLEOTIDE SEQUENCE [LARGE SCALE GENOMIC DNA]</scope>
</reference>
<proteinExistence type="predicted"/>
<evidence type="ECO:0008006" key="4">
    <source>
        <dbReference type="Google" id="ProtNLM"/>
    </source>
</evidence>
<sequence>MDSSFRTTPVVAYFGGPSLVGIYLIDELLKRGCRVQIFDEDEQTWQKGALLLKSNFGLTYGTGKNLFSQSFDYIFVSTLLPKVLGTGKNNFGHFDQLMSVAVKHLSQQGKIVVALPLICYSKKNLEEQIIFEKYLSKNYSVRAIYIGDVFGRGMDFYDNRPISKILLDCIKKKKIIIPGELTPVYPIKVEDASKEILKVLFSYWKKGETRVASGIVNYGNLFLNLKNYYPDLQHQSSSIKNQSQLLVNLPISINKKIEEKTFEEIISWIKSRVESQSVSPKIIKFTRKHKKMPYKRLKIFLATLAFLLFFLASPFLLLLFSWFTRNTQTAVVAKTMFIKWTYVPLVGQKFVPLVEASGLVEGMSRILNRSKEVFGLADTLTAGVLGKQKFELEQVSGKLYLELDSLYKEASFLESDIVRAPLAKLLVEDTSELVRIRGYINSAKEVVKALPDLISGEKPKIYMVLHQDSGKLRPTGGVISSFTLLTFEKGKLINLEVYETKKSDALLKGFVKPPEAVKNYLKVSNWSMLDSNWDADFIESAKNAEWFLEKELDIKVSGVIGIDESVESITEADFLSTRLLGKKLLDLALERHLQFYLHDSGTQSALSKIGFTGSVSPPNCGVGCPTLWAGLNEANIGQNSKSHEISRFSRFEINIENNKVSYTLAVNFKNNADSEYTSYLRAMSSNKSIYGSIKIIESQKSIFIDPEITGDSSKIEAGVYFELGPGKEKTIIFNWSEAVSALKTTGSSAQIYLRKQAGSVGDKVEIVVKPQSGEIFTDPRFELTNEGTYRYNTELKRDFSANMNN</sequence>
<accession>A0A0G0NCV0</accession>
<dbReference type="EMBL" id="LBUZ01000021">
    <property type="protein sequence ID" value="KKQ74941.1"/>
    <property type="molecule type" value="Genomic_DNA"/>
</dbReference>
<name>A0A0G0NCV0_9BACT</name>